<evidence type="ECO:0000256" key="1">
    <source>
        <dbReference type="SAM" id="Phobius"/>
    </source>
</evidence>
<feature type="transmembrane region" description="Helical" evidence="1">
    <location>
        <begin position="14"/>
        <end position="37"/>
    </location>
</feature>
<evidence type="ECO:0000313" key="2">
    <source>
        <dbReference type="EMBL" id="ASW03895.1"/>
    </source>
</evidence>
<feature type="transmembrane region" description="Helical" evidence="1">
    <location>
        <begin position="163"/>
        <end position="188"/>
    </location>
</feature>
<keyword evidence="3" id="KW-1185">Reference proteome</keyword>
<accession>A0A248VYE5</accession>
<gene>
    <name evidence="2" type="ORF">CJU94_37645</name>
</gene>
<evidence type="ECO:0000313" key="3">
    <source>
        <dbReference type="Proteomes" id="UP000215158"/>
    </source>
</evidence>
<organism evidence="2 3">
    <name type="scientific">Paraburkholderia aromaticivorans</name>
    <dbReference type="NCBI Taxonomy" id="2026199"/>
    <lineage>
        <taxon>Bacteria</taxon>
        <taxon>Pseudomonadati</taxon>
        <taxon>Pseudomonadota</taxon>
        <taxon>Betaproteobacteria</taxon>
        <taxon>Burkholderiales</taxon>
        <taxon>Burkholderiaceae</taxon>
        <taxon>Paraburkholderia</taxon>
    </lineage>
</organism>
<keyword evidence="1" id="KW-1133">Transmembrane helix</keyword>
<feature type="transmembrane region" description="Helical" evidence="1">
    <location>
        <begin position="49"/>
        <end position="67"/>
    </location>
</feature>
<dbReference type="AlphaFoldDB" id="A0A248VYE5"/>
<dbReference type="KEGG" id="parb:CJU94_37645"/>
<keyword evidence="1" id="KW-0812">Transmembrane</keyword>
<keyword evidence="2" id="KW-0614">Plasmid</keyword>
<keyword evidence="1" id="KW-0472">Membrane</keyword>
<dbReference type="RefSeq" id="WP_095423658.1">
    <property type="nucleotide sequence ID" value="NZ_CP022992.1"/>
</dbReference>
<protein>
    <submittedName>
        <fullName evidence="2">Uncharacterized protein</fullName>
    </submittedName>
</protein>
<sequence length="200" mass="22386">MHNFWTILIQGPHLLALDVPVVIMMMLGPFLAYALLLKRAPSMSSATKRRAGIAYLASVALFLGVYVDCNATVAVPRITVPTVFRELQTLTDYQVVCRWNVDQSDHMAWSVAHDRLLADDVKWRTSYLDMTPHARTGKDVPCKETPVPIRIDQVQTDLHAVNVWMIIGKIIWLLGCAGIGWSLFTGLVSETRLSERKPSA</sequence>
<geneLocation type="plasmid" evidence="2 3">
    <name>pBN2</name>
</geneLocation>
<dbReference type="Proteomes" id="UP000215158">
    <property type="component" value="Plasmid pBN2"/>
</dbReference>
<name>A0A248VYE5_9BURK</name>
<proteinExistence type="predicted"/>
<reference evidence="2 3" key="1">
    <citation type="submission" date="2017-08" db="EMBL/GenBank/DDBJ databases">
        <title>Identification and genetic characteristics of simultaneous BTEX- and naphthalene-degrading Paraburkholderia sp. BN5 isolated from petroleum-contaminated soil.</title>
        <authorList>
            <person name="Lee Y."/>
            <person name="Jeon C.O."/>
        </authorList>
    </citation>
    <scope>NUCLEOTIDE SEQUENCE [LARGE SCALE GENOMIC DNA]</scope>
    <source>
        <strain evidence="2 3">BN5</strain>
        <plasmid evidence="2 3">pBN2</plasmid>
    </source>
</reference>
<dbReference type="EMBL" id="CP022992">
    <property type="protein sequence ID" value="ASW03895.1"/>
    <property type="molecule type" value="Genomic_DNA"/>
</dbReference>